<sequence length="100" mass="11262">MEIIEKACAGTEDKSDCLITVSKGEGKVTVHLISNVLYEYGNQIVDIIHKTLERLDINDITVDVEDRGAFDYVIIARLEAAIYRGIKQTDQIPWGGLFYE</sequence>
<dbReference type="Pfam" id="PF06857">
    <property type="entry name" value="ACP"/>
    <property type="match status" value="1"/>
</dbReference>
<protein>
    <submittedName>
        <fullName evidence="4">Citrate lyase acyl carrier protein</fullName>
        <ecNumber evidence="4">4.1.3.6</ecNumber>
    </submittedName>
</protein>
<dbReference type="EC" id="4.1.3.6" evidence="4"/>
<gene>
    <name evidence="4" type="primary">citD</name>
    <name evidence="4" type="ORF">JJN12_00345</name>
</gene>
<dbReference type="NCBIfam" id="TIGR01608">
    <property type="entry name" value="citD"/>
    <property type="match status" value="1"/>
</dbReference>
<dbReference type="Proteomes" id="UP000604730">
    <property type="component" value="Unassembled WGS sequence"/>
</dbReference>
<dbReference type="NCBIfam" id="NF009726">
    <property type="entry name" value="PRK13253.1"/>
    <property type="match status" value="1"/>
</dbReference>
<dbReference type="InterPro" id="IPR006495">
    <property type="entry name" value="CitD"/>
</dbReference>
<dbReference type="GO" id="GO:0008815">
    <property type="term" value="F:citrate (pro-3S)-lyase activity"/>
    <property type="evidence" value="ECO:0007669"/>
    <property type="project" value="UniProtKB-EC"/>
</dbReference>
<evidence type="ECO:0000313" key="5">
    <source>
        <dbReference type="Proteomes" id="UP000604730"/>
    </source>
</evidence>
<reference evidence="4 5" key="1">
    <citation type="submission" date="2021-01" db="EMBL/GenBank/DDBJ databases">
        <title>Isolation and description of Catonella massiliensis sp. nov., a novel Catonella species, isolated from a stable periodontitis subject.</title>
        <authorList>
            <person name="Antezack A."/>
            <person name="Boxberger M."/>
            <person name="La Scola B."/>
            <person name="Monnet-Corti V."/>
        </authorList>
    </citation>
    <scope>NUCLEOTIDE SEQUENCE [LARGE SCALE GENOMIC DNA]</scope>
    <source>
        <strain evidence="4 5">Marseille-Q4567</strain>
    </source>
</reference>
<evidence type="ECO:0000313" key="4">
    <source>
        <dbReference type="EMBL" id="MBK5896240.1"/>
    </source>
</evidence>
<evidence type="ECO:0000256" key="1">
    <source>
        <dbReference type="ARBA" id="ARBA00004496"/>
    </source>
</evidence>
<keyword evidence="4" id="KW-0456">Lyase</keyword>
<dbReference type="RefSeq" id="WP_208427827.1">
    <property type="nucleotide sequence ID" value="NZ_JAEPRJ010000001.1"/>
</dbReference>
<keyword evidence="5" id="KW-1185">Reference proteome</keyword>
<comment type="subcellular location">
    <subcellularLocation>
        <location evidence="1">Cytoplasm</location>
    </subcellularLocation>
</comment>
<evidence type="ECO:0000256" key="2">
    <source>
        <dbReference type="ARBA" id="ARBA00022490"/>
    </source>
</evidence>
<proteinExistence type="predicted"/>
<keyword evidence="3" id="KW-0597">Phosphoprotein</keyword>
<dbReference type="EMBL" id="JAEPRJ010000001">
    <property type="protein sequence ID" value="MBK5896240.1"/>
    <property type="molecule type" value="Genomic_DNA"/>
</dbReference>
<comment type="caution">
    <text evidence="4">The sequence shown here is derived from an EMBL/GenBank/DDBJ whole genome shotgun (WGS) entry which is preliminary data.</text>
</comment>
<keyword evidence="2" id="KW-0963">Cytoplasm</keyword>
<evidence type="ECO:0000256" key="3">
    <source>
        <dbReference type="ARBA" id="ARBA00022553"/>
    </source>
</evidence>
<dbReference type="InterPro" id="IPR023439">
    <property type="entry name" value="Mal_deCO2ase/Cit_lyase_ACP"/>
</dbReference>
<name>A0ABS1IWG3_9FIRM</name>
<accession>A0ABS1IWG3</accession>
<organism evidence="4 5">
    <name type="scientific">Catonella massiliensis</name>
    <dbReference type="NCBI Taxonomy" id="2799636"/>
    <lineage>
        <taxon>Bacteria</taxon>
        <taxon>Bacillati</taxon>
        <taxon>Bacillota</taxon>
        <taxon>Clostridia</taxon>
        <taxon>Lachnospirales</taxon>
        <taxon>Lachnospiraceae</taxon>
        <taxon>Catonella</taxon>
    </lineage>
</organism>